<gene>
    <name evidence="2" type="primary">LOC120322857</name>
</gene>
<dbReference type="InParanoid" id="A0A7R5KC55"/>
<reference evidence="2" key="1">
    <citation type="submission" date="2025-08" db="UniProtKB">
        <authorList>
            <consortium name="RefSeq"/>
        </authorList>
    </citation>
    <scope>IDENTIFICATION</scope>
    <source>
        <tissue evidence="2">Muscle</tissue>
    </source>
</reference>
<accession>A0A7R5KC55</accession>
<name>A0A7R5KC55_9PASS</name>
<dbReference type="GeneID" id="120322857"/>
<protein>
    <submittedName>
        <fullName evidence="2">Uncharacterized protein LOC120322857</fullName>
    </submittedName>
</protein>
<proteinExistence type="predicted"/>
<keyword evidence="1" id="KW-1185">Reference proteome</keyword>
<organism evidence="1 2">
    <name type="scientific">Pipra filicauda</name>
    <name type="common">Wire-tailed manakin</name>
    <dbReference type="NCBI Taxonomy" id="649802"/>
    <lineage>
        <taxon>Eukaryota</taxon>
        <taxon>Metazoa</taxon>
        <taxon>Chordata</taxon>
        <taxon>Craniata</taxon>
        <taxon>Vertebrata</taxon>
        <taxon>Euteleostomi</taxon>
        <taxon>Archelosauria</taxon>
        <taxon>Archosauria</taxon>
        <taxon>Dinosauria</taxon>
        <taxon>Saurischia</taxon>
        <taxon>Theropoda</taxon>
        <taxon>Coelurosauria</taxon>
        <taxon>Aves</taxon>
        <taxon>Neognathae</taxon>
        <taxon>Neoaves</taxon>
        <taxon>Telluraves</taxon>
        <taxon>Australaves</taxon>
        <taxon>Passeriformes</taxon>
        <taxon>Pipridae</taxon>
        <taxon>Pipra</taxon>
    </lineage>
</organism>
<evidence type="ECO:0000313" key="1">
    <source>
        <dbReference type="Proteomes" id="UP000504627"/>
    </source>
</evidence>
<evidence type="ECO:0000313" key="2">
    <source>
        <dbReference type="RefSeq" id="XP_039235183.1"/>
    </source>
</evidence>
<sequence>MLTSINSLYKEKKVIKNNVKWIKIPFSVAGSVSSTNTEAASCTSRGRAKSLHRLVVNNGVNNDNGTNVLCLHELHLGKSASTSAVASILTFHSVVPSYPSTSAKDAADVVQQISFPAISGARLVNDVQQGITAVNNQQIPGRRAGYQMPWNTSLQWCSLRQLPGMFCLRQEQKEDKPGLESVDQTWAKRTCWVPQELRVAPHRFLFLRMPSRQGLPKGWVKNLLMRTLISFEYLSANGTGIILDPILTSGQVFS</sequence>
<dbReference type="AlphaFoldDB" id="A0A7R5KC55"/>
<dbReference type="Proteomes" id="UP000504627">
    <property type="component" value="Unplaced"/>
</dbReference>
<dbReference type="RefSeq" id="XP_039235183.1">
    <property type="nucleotide sequence ID" value="XM_039379249.1"/>
</dbReference>